<dbReference type="PANTHER" id="PTHR21649">
    <property type="entry name" value="CHLOROPHYLL A/B BINDING PROTEIN"/>
    <property type="match status" value="1"/>
</dbReference>
<comment type="subcellular location">
    <subcellularLocation>
        <location evidence="1">Plastid</location>
        <location evidence="1">Chloroplast</location>
    </subcellularLocation>
</comment>
<gene>
    <name evidence="5" type="primary">FCPA</name>
    <name evidence="5" type="ORF">AK812_SmicGene39757</name>
</gene>
<dbReference type="EMBL" id="LSRX01001437">
    <property type="protein sequence ID" value="OLP79892.1"/>
    <property type="molecule type" value="Genomic_DNA"/>
</dbReference>
<comment type="caution">
    <text evidence="5">The sequence shown here is derived from an EMBL/GenBank/DDBJ whole genome shotgun (WGS) entry which is preliminary data.</text>
</comment>
<evidence type="ECO:0000256" key="1">
    <source>
        <dbReference type="ARBA" id="ARBA00004229"/>
    </source>
</evidence>
<keyword evidence="3" id="KW-0602">Photosynthesis</keyword>
<keyword evidence="2" id="KW-0150">Chloroplast</keyword>
<evidence type="ECO:0000313" key="6">
    <source>
        <dbReference type="Proteomes" id="UP000186817"/>
    </source>
</evidence>
<keyword evidence="4" id="KW-0934">Plastid</keyword>
<dbReference type="SUPFAM" id="SSF103511">
    <property type="entry name" value="Chlorophyll a-b binding protein"/>
    <property type="match status" value="5"/>
</dbReference>
<evidence type="ECO:0000256" key="2">
    <source>
        <dbReference type="ARBA" id="ARBA00022528"/>
    </source>
</evidence>
<proteinExistence type="predicted"/>
<organism evidence="5 6">
    <name type="scientific">Symbiodinium microadriaticum</name>
    <name type="common">Dinoflagellate</name>
    <name type="synonym">Zooxanthella microadriatica</name>
    <dbReference type="NCBI Taxonomy" id="2951"/>
    <lineage>
        <taxon>Eukaryota</taxon>
        <taxon>Sar</taxon>
        <taxon>Alveolata</taxon>
        <taxon>Dinophyceae</taxon>
        <taxon>Suessiales</taxon>
        <taxon>Symbiodiniaceae</taxon>
        <taxon>Symbiodinium</taxon>
    </lineage>
</organism>
<evidence type="ECO:0000256" key="4">
    <source>
        <dbReference type="ARBA" id="ARBA00022640"/>
    </source>
</evidence>
<dbReference type="GO" id="GO:0016020">
    <property type="term" value="C:membrane"/>
    <property type="evidence" value="ECO:0007669"/>
    <property type="project" value="InterPro"/>
</dbReference>
<dbReference type="Gene3D" id="1.10.3460.10">
    <property type="entry name" value="Chlorophyll a/b binding protein domain"/>
    <property type="match status" value="5"/>
</dbReference>
<sequence>MVQAREDGSFIFYVSDMFVEALLRVSGHGGVFIKCHADEGRPLMELLWLDAGVSLDKALEYLKDTRVMGLTESGESGRVAIFFATQGAMDELRDSSGCRGGGRTDSPAHYMFHVCEDSRAVVRVMEVASVQTATRASSSSARHLVLVELGVVFKGTPQQRTAIPVALKAFENELGVQDPVGLWDPVGFTSDGDVAAFKRSATVRKKDAEVARDICYITPEVTGKLPGFLSPSAGLKFADIPNGLAAVSKVPVAGWAQIAVYFGFVEFSGGFDDYKSGTPGDYGFKVLTSSDPAEKTKKLSAELANGRLAMMAIIGMFFQDGLTGSAWGDWANYTASPLRAFESELGVQAPVGFWDPAGFTKDGNADNFARRRQTELKHGRIAMLATMGYITPEFSKWPGYLSPTLGIKFADVPNGLAAISKVPISGWTQILLWGAYCETSQDQSPGTPGAAGDFGWKVLTSDDAETKTKKLAAELANGRLAMMAIIGMFFQDGLTGSAWGDWANYTASPLRAFESELGVQDPVGFWDPVGFTSDGDVASFKRRRSVELKHGRPGFLSPSAGLKFADIPNGLAAVSKVPVAGWAQIAAYFGFVEFSGGFDDYKSGTPGDYGFKVLTSSDPAEKTKKLSAELANGRLAMMAIIGMFFQDGLTGSAWGDWANYTASPLRAFESELGVQAPVGFWDPAGFTKDGNADNFARRRQTELKHGRIAMLATMGYITPEFSKWPGYLSPTLGIKFADVPNGLAAISKVPISGWTQILLWGAYCETSQDQSPGTPGAAGDFGWKVLTSDDAETKTKKLAAELANGRLAMMAIIGMFFQDGLTGSAWGDWANYTASPLRAFENELGVQDPVGFWDPAGFTADGSVENFKRRRQTELKHGRISMLATMGYITPEHPLDYSFGEKPGLTCIYPVQEKSQLLLSFEMLSACPVPVVPWPNLRQAPAQGVTKKLPLMSPLLQMLKLLYVLLSPGSAYQQVKNGRAPCKAVAGRLWFVSCLLDHKFVTQSRFLEACEMCKLQVLPLPYARKTVVVHVKVWILQRELEPPYAEAHMSHFGASVLRSPAMPVLLELGFTGLPVWPFGKAFAFAFASAASFRAAFEGTESRVVRQSTLRKWQVFLHHVARGLTGQRIMTMQEDQVTSADLLRKVGLDHIEVYVGVGQLRYLGHLPRLPDERVETQMLYTWLTPEHKETARKMLTTRQQLWSGLRELMLANDVDDWHQRWFSIAQQEGGSTWNSMINQWAMAAKQKATLDRAFKLTGGLQVPQIVKLHMATCKAVGGQACPTGAEGACCEGSHFLDWASYGSTSAYKKRYPVRQMSLTGVACSGNPRAEELRVKGQSGALPGQAAKKPFQRAGATSLDRVLCAVNIVFVLFSDQLQQGMEKQSLLWDQSKPELGAGGSGSPQEAFKTLEAMDVDVDLNVAAGGCTGTAVATTPGYPRLCGVRYYDEAGDLSAYNNLLTRMFCKGKGSAGTAGVKRQSESPGQGGSVLTRVKGWQAGQEDRVGVTCFDIVRAYTRVCRTALWELLTRMGVPDEFLAVLRALHDHTRFMVFVHNGYSEAVIGDTEYADDTALIGYGHWAPPGAGDPGEFGGLLADDSAAAAAAMEDMFPECQVKAELYELVLHDLVS</sequence>
<dbReference type="InterPro" id="IPR022796">
    <property type="entry name" value="Chloroa_b-bind"/>
</dbReference>
<dbReference type="InterPro" id="IPR001344">
    <property type="entry name" value="Chloro_AB-bd_pln"/>
</dbReference>
<keyword evidence="6" id="KW-1185">Reference proteome</keyword>
<evidence type="ECO:0000256" key="3">
    <source>
        <dbReference type="ARBA" id="ARBA00022531"/>
    </source>
</evidence>
<reference evidence="5 6" key="1">
    <citation type="submission" date="2016-02" db="EMBL/GenBank/DDBJ databases">
        <title>Genome analysis of coral dinoflagellate symbionts highlights evolutionary adaptations to a symbiotic lifestyle.</title>
        <authorList>
            <person name="Aranda M."/>
            <person name="Li Y."/>
            <person name="Liew Y.J."/>
            <person name="Baumgarten S."/>
            <person name="Simakov O."/>
            <person name="Wilson M."/>
            <person name="Piel J."/>
            <person name="Ashoor H."/>
            <person name="Bougouffa S."/>
            <person name="Bajic V.B."/>
            <person name="Ryu T."/>
            <person name="Ravasi T."/>
            <person name="Bayer T."/>
            <person name="Micklem G."/>
            <person name="Kim H."/>
            <person name="Bhak J."/>
            <person name="Lajeunesse T.C."/>
            <person name="Voolstra C.R."/>
        </authorList>
    </citation>
    <scope>NUCLEOTIDE SEQUENCE [LARGE SCALE GENOMIC DNA]</scope>
    <source>
        <strain evidence="5 6">CCMP2467</strain>
    </source>
</reference>
<dbReference type="GO" id="GO:0009507">
    <property type="term" value="C:chloroplast"/>
    <property type="evidence" value="ECO:0007669"/>
    <property type="project" value="UniProtKB-SubCell"/>
</dbReference>
<dbReference type="GO" id="GO:0009765">
    <property type="term" value="P:photosynthesis, light harvesting"/>
    <property type="evidence" value="ECO:0007669"/>
    <property type="project" value="InterPro"/>
</dbReference>
<dbReference type="Pfam" id="PF00504">
    <property type="entry name" value="Chloroa_b-bind"/>
    <property type="match status" value="5"/>
</dbReference>
<dbReference type="OrthoDB" id="423598at2759"/>
<accession>A0A1Q9CAD0</accession>
<protein>
    <submittedName>
        <fullName evidence="5">Fucoxanthin-chlorophyll a-c binding protein A, chloroplastic</fullName>
    </submittedName>
</protein>
<name>A0A1Q9CAD0_SYMMI</name>
<evidence type="ECO:0000313" key="5">
    <source>
        <dbReference type="EMBL" id="OLP79892.1"/>
    </source>
</evidence>
<dbReference type="Proteomes" id="UP000186817">
    <property type="component" value="Unassembled WGS sequence"/>
</dbReference>